<gene>
    <name evidence="1" type="ORF">NJU99_06610</name>
</gene>
<dbReference type="Proteomes" id="UP001060012">
    <property type="component" value="Chromosome"/>
</dbReference>
<protein>
    <submittedName>
        <fullName evidence="1">Uncharacterized protein</fullName>
    </submittedName>
</protein>
<sequence>MPKGKKTVIKEIKLLENNEILINGREYVILETTEDIQTAKTMKVSSNGNRILRFDDESKKARIDLKRSIDIYKITFKDGRRAKQFSKSKDKKLILPIDGNEIVSTANSFIEARSYVSKFQDKKSKTYDKKVGVSVFYLFEE</sequence>
<keyword evidence="2" id="KW-1185">Reference proteome</keyword>
<organism evidence="1 2">
    <name type="scientific">Arcobacter roscoffensis</name>
    <dbReference type="NCBI Taxonomy" id="2961520"/>
    <lineage>
        <taxon>Bacteria</taxon>
        <taxon>Pseudomonadati</taxon>
        <taxon>Campylobacterota</taxon>
        <taxon>Epsilonproteobacteria</taxon>
        <taxon>Campylobacterales</taxon>
        <taxon>Arcobacteraceae</taxon>
        <taxon>Arcobacter</taxon>
    </lineage>
</organism>
<evidence type="ECO:0000313" key="1">
    <source>
        <dbReference type="EMBL" id="UTJ07762.1"/>
    </source>
</evidence>
<reference evidence="1" key="1">
    <citation type="submission" date="2022-07" db="EMBL/GenBank/DDBJ databases">
        <title>Arcobacter roscoffensis sp. nov., a marine bacterium isolated from coastal seawater collected from Roscoff, France.</title>
        <authorList>
            <person name="Pascual J."/>
            <person name="Lepeaux C."/>
            <person name="Methner A."/>
            <person name="Overmann J."/>
        </authorList>
    </citation>
    <scope>NUCLEOTIDE SEQUENCE</scope>
    <source>
        <strain evidence="1">ARW1-2F2</strain>
    </source>
</reference>
<dbReference type="EMBL" id="CP100595">
    <property type="protein sequence ID" value="UTJ07762.1"/>
    <property type="molecule type" value="Genomic_DNA"/>
</dbReference>
<proteinExistence type="predicted"/>
<evidence type="ECO:0000313" key="2">
    <source>
        <dbReference type="Proteomes" id="UP001060012"/>
    </source>
</evidence>
<dbReference type="RefSeq" id="WP_254577936.1">
    <property type="nucleotide sequence ID" value="NZ_CP100595.1"/>
</dbReference>
<accession>A0ABY5E7A5</accession>
<name>A0ABY5E7A5_9BACT</name>